<comment type="caution">
    <text evidence="1">The sequence shown here is derived from an EMBL/GenBank/DDBJ whole genome shotgun (WGS) entry which is preliminary data.</text>
</comment>
<organism evidence="1 2">
    <name type="scientific">Clonorchis sinensis</name>
    <name type="common">Chinese liver fluke</name>
    <dbReference type="NCBI Taxonomy" id="79923"/>
    <lineage>
        <taxon>Eukaryota</taxon>
        <taxon>Metazoa</taxon>
        <taxon>Spiralia</taxon>
        <taxon>Lophotrochozoa</taxon>
        <taxon>Platyhelminthes</taxon>
        <taxon>Trematoda</taxon>
        <taxon>Digenea</taxon>
        <taxon>Opisthorchiida</taxon>
        <taxon>Opisthorchiata</taxon>
        <taxon>Opisthorchiidae</taxon>
        <taxon>Clonorchis</taxon>
    </lineage>
</organism>
<dbReference type="EMBL" id="NIRI02000005">
    <property type="protein sequence ID" value="KAG5454509.1"/>
    <property type="molecule type" value="Genomic_DNA"/>
</dbReference>
<accession>A0A419PZ09</accession>
<dbReference type="Proteomes" id="UP000286415">
    <property type="component" value="Unassembled WGS sequence"/>
</dbReference>
<proteinExistence type="predicted"/>
<keyword evidence="2" id="KW-1185">Reference proteome</keyword>
<dbReference type="InParanoid" id="A0A419PZ09"/>
<dbReference type="AlphaFoldDB" id="A0A419PZ09"/>
<reference evidence="1 2" key="2">
    <citation type="journal article" date="2021" name="Genomics">
        <title>High-quality reference genome for Clonorchis sinensis.</title>
        <authorList>
            <person name="Young N.D."/>
            <person name="Stroehlein A.J."/>
            <person name="Kinkar L."/>
            <person name="Wang T."/>
            <person name="Sohn W.M."/>
            <person name="Chang B.C.H."/>
            <person name="Kaur P."/>
            <person name="Weisz D."/>
            <person name="Dudchenko O."/>
            <person name="Aiden E.L."/>
            <person name="Korhonen P.K."/>
            <person name="Gasser R.B."/>
        </authorList>
    </citation>
    <scope>NUCLEOTIDE SEQUENCE [LARGE SCALE GENOMIC DNA]</scope>
    <source>
        <strain evidence="1">Cs-k2</strain>
    </source>
</reference>
<protein>
    <submittedName>
        <fullName evidence="1">Uncharacterized protein</fullName>
    </submittedName>
</protein>
<name>A0A419PZ09_CLOSI</name>
<evidence type="ECO:0000313" key="1">
    <source>
        <dbReference type="EMBL" id="KAG5454509.1"/>
    </source>
</evidence>
<sequence>MNSQEVWRTGPSSTGAQVTAVEIVPCDSEPCALRRGVNYVTRVTFTARCLPSPHCVEAIFGAPGPWDARNATSRTRGIFDSI</sequence>
<dbReference type="Gene3D" id="2.60.40.770">
    <property type="match status" value="1"/>
</dbReference>
<gene>
    <name evidence="1" type="ORF">CSKR_111526</name>
</gene>
<reference evidence="1 2" key="1">
    <citation type="journal article" date="2018" name="Biotechnol. Adv.">
        <title>Improved genomic resources and new bioinformatic workflow for the carcinogenic parasite Clonorchis sinensis: Biotechnological implications.</title>
        <authorList>
            <person name="Wang D."/>
            <person name="Korhonen P.K."/>
            <person name="Gasser R.B."/>
            <person name="Young N.D."/>
        </authorList>
    </citation>
    <scope>NUCLEOTIDE SEQUENCE [LARGE SCALE GENOMIC DNA]</scope>
    <source>
        <strain evidence="1">Cs-k2</strain>
    </source>
</reference>
<evidence type="ECO:0000313" key="2">
    <source>
        <dbReference type="Proteomes" id="UP000286415"/>
    </source>
</evidence>